<sequence>MVILQRKDALEKSWLCVLAEIGSARLVLGLAAQPLPQPPNRARFRSIVSDTILGNNSPGEMRAHKHTWRNVLVLVAEIPQAYAEVDLP</sequence>
<proteinExistence type="predicted"/>
<reference evidence="1" key="1">
    <citation type="submission" date="2020-02" db="EMBL/GenBank/DDBJ databases">
        <authorList>
            <person name="Palmer J.M."/>
        </authorList>
    </citation>
    <scope>NUCLEOTIDE SEQUENCE</scope>
    <source>
        <strain evidence="1">EPUS1.4</strain>
        <tissue evidence="1">Thallus</tissue>
    </source>
</reference>
<dbReference type="Proteomes" id="UP000606974">
    <property type="component" value="Unassembled WGS sequence"/>
</dbReference>
<dbReference type="EMBL" id="JAACFV010000015">
    <property type="protein sequence ID" value="KAF7512106.1"/>
    <property type="molecule type" value="Genomic_DNA"/>
</dbReference>
<name>A0A8H7AS93_9EURO</name>
<organism evidence="1 2">
    <name type="scientific">Endocarpon pusillum</name>
    <dbReference type="NCBI Taxonomy" id="364733"/>
    <lineage>
        <taxon>Eukaryota</taxon>
        <taxon>Fungi</taxon>
        <taxon>Dikarya</taxon>
        <taxon>Ascomycota</taxon>
        <taxon>Pezizomycotina</taxon>
        <taxon>Eurotiomycetes</taxon>
        <taxon>Chaetothyriomycetidae</taxon>
        <taxon>Verrucariales</taxon>
        <taxon>Verrucariaceae</taxon>
        <taxon>Endocarpon</taxon>
    </lineage>
</organism>
<comment type="caution">
    <text evidence="1">The sequence shown here is derived from an EMBL/GenBank/DDBJ whole genome shotgun (WGS) entry which is preliminary data.</text>
</comment>
<accession>A0A8H7AS93</accession>
<evidence type="ECO:0000313" key="1">
    <source>
        <dbReference type="EMBL" id="KAF7512106.1"/>
    </source>
</evidence>
<dbReference type="AlphaFoldDB" id="A0A8H7AS93"/>
<protein>
    <submittedName>
        <fullName evidence="1">Uncharacterized protein</fullName>
    </submittedName>
</protein>
<keyword evidence="2" id="KW-1185">Reference proteome</keyword>
<gene>
    <name evidence="1" type="ORF">GJ744_002819</name>
</gene>
<evidence type="ECO:0000313" key="2">
    <source>
        <dbReference type="Proteomes" id="UP000606974"/>
    </source>
</evidence>